<feature type="zinc finger region" description="FLZ-type" evidence="4">
    <location>
        <begin position="112"/>
        <end position="155"/>
    </location>
</feature>
<name>A0A251SYR5_HELAN</name>
<dbReference type="PROSITE" id="PS51795">
    <property type="entry name" value="ZF_FLZ"/>
    <property type="match status" value="1"/>
</dbReference>
<feature type="domain" description="FLZ-type" evidence="6">
    <location>
        <begin position="112"/>
        <end position="155"/>
    </location>
</feature>
<reference evidence="8" key="2">
    <citation type="submission" date="2017-02" db="EMBL/GenBank/DDBJ databases">
        <title>Sunflower complete genome.</title>
        <authorList>
            <person name="Langlade N."/>
            <person name="Munos S."/>
        </authorList>
    </citation>
    <scope>NUCLEOTIDE SEQUENCE [LARGE SCALE GENOMIC DNA]</scope>
    <source>
        <tissue evidence="8">Leaves</tissue>
    </source>
</reference>
<keyword evidence="3" id="KW-0863">Zinc-finger</keyword>
<keyword evidence="9" id="KW-1185">Reference proteome</keyword>
<dbReference type="EMBL" id="CM007901">
    <property type="protein sequence ID" value="OTG03719.1"/>
    <property type="molecule type" value="Genomic_DNA"/>
</dbReference>
<dbReference type="InterPro" id="IPR044604">
    <property type="entry name" value="FLZ12/13/14"/>
</dbReference>
<sequence length="186" mass="20258">MSAGKKRRAVIGKLVTSGQRVEAGGSSPRSPLDLKILVSPKRGVLNVGGGVGLGIVAALGDEPEEEEEEDDEEYTIVTRHMPNNNSYRKVYDGKGNSTRCVLDISPVDVKGDFLSCCHECNKRLDGRDVYMYRGERPFCSIECRARAIWMEQQQEEEERRSCGSQAAPSPSSSSDVATSGGIFAII</sequence>
<dbReference type="AlphaFoldDB" id="A0A251SYR5"/>
<dbReference type="OrthoDB" id="1932717at2759"/>
<dbReference type="STRING" id="4232.A0A251SYR5"/>
<evidence type="ECO:0000256" key="5">
    <source>
        <dbReference type="SAM" id="MobiDB-lite"/>
    </source>
</evidence>
<feature type="compositionally biased region" description="Low complexity" evidence="5">
    <location>
        <begin position="162"/>
        <end position="181"/>
    </location>
</feature>
<evidence type="ECO:0000259" key="6">
    <source>
        <dbReference type="PROSITE" id="PS51795"/>
    </source>
</evidence>
<organism evidence="8 9">
    <name type="scientific">Helianthus annuus</name>
    <name type="common">Common sunflower</name>
    <dbReference type="NCBI Taxonomy" id="4232"/>
    <lineage>
        <taxon>Eukaryota</taxon>
        <taxon>Viridiplantae</taxon>
        <taxon>Streptophyta</taxon>
        <taxon>Embryophyta</taxon>
        <taxon>Tracheophyta</taxon>
        <taxon>Spermatophyta</taxon>
        <taxon>Magnoliopsida</taxon>
        <taxon>eudicotyledons</taxon>
        <taxon>Gunneridae</taxon>
        <taxon>Pentapetalae</taxon>
        <taxon>asterids</taxon>
        <taxon>campanulids</taxon>
        <taxon>Asterales</taxon>
        <taxon>Asteraceae</taxon>
        <taxon>Asteroideae</taxon>
        <taxon>Heliantheae alliance</taxon>
        <taxon>Heliantheae</taxon>
        <taxon>Helianthus</taxon>
    </lineage>
</organism>
<dbReference type="GO" id="GO:0008270">
    <property type="term" value="F:zinc ion binding"/>
    <property type="evidence" value="ECO:0007669"/>
    <property type="project" value="UniProtKB-KW"/>
</dbReference>
<protein>
    <submittedName>
        <fullName evidence="7 8">Zf-FLZ domain-containing protein</fullName>
    </submittedName>
</protein>
<gene>
    <name evidence="8" type="ORF">HannXRQ_Chr12g0354461</name>
    <name evidence="7" type="ORF">HanXRQr2_Chr12g0520951</name>
</gene>
<evidence type="ECO:0000256" key="3">
    <source>
        <dbReference type="ARBA" id="ARBA00022771"/>
    </source>
</evidence>
<keyword evidence="2" id="KW-0479">Metal-binding</keyword>
<dbReference type="OMA" id="CRDATEF"/>
<dbReference type="PANTHER" id="PTHR47208">
    <property type="entry name" value="OS02G0174800 PROTEIN"/>
    <property type="match status" value="1"/>
</dbReference>
<dbReference type="EMBL" id="MNCJ02000327">
    <property type="protein sequence ID" value="KAF5776141.1"/>
    <property type="molecule type" value="Genomic_DNA"/>
</dbReference>
<proteinExistence type="inferred from homology"/>
<evidence type="ECO:0000256" key="1">
    <source>
        <dbReference type="ARBA" id="ARBA00009374"/>
    </source>
</evidence>
<feature type="region of interest" description="Disordered" evidence="5">
    <location>
        <begin position="155"/>
        <end position="181"/>
    </location>
</feature>
<accession>A0A251SYR5</accession>
<dbReference type="InParanoid" id="A0A251SYR5"/>
<evidence type="ECO:0000313" key="9">
    <source>
        <dbReference type="Proteomes" id="UP000215914"/>
    </source>
</evidence>
<evidence type="ECO:0000256" key="2">
    <source>
        <dbReference type="ARBA" id="ARBA00022723"/>
    </source>
</evidence>
<dbReference type="Proteomes" id="UP000215914">
    <property type="component" value="Chromosome 12"/>
</dbReference>
<reference evidence="7 9" key="1">
    <citation type="journal article" date="2017" name="Nature">
        <title>The sunflower genome provides insights into oil metabolism, flowering and Asterid evolution.</title>
        <authorList>
            <person name="Badouin H."/>
            <person name="Gouzy J."/>
            <person name="Grassa C.J."/>
            <person name="Murat F."/>
            <person name="Staton S.E."/>
            <person name="Cottret L."/>
            <person name="Lelandais-Briere C."/>
            <person name="Owens G.L."/>
            <person name="Carrere S."/>
            <person name="Mayjonade B."/>
            <person name="Legrand L."/>
            <person name="Gill N."/>
            <person name="Kane N.C."/>
            <person name="Bowers J.E."/>
            <person name="Hubner S."/>
            <person name="Bellec A."/>
            <person name="Berard A."/>
            <person name="Berges H."/>
            <person name="Blanchet N."/>
            <person name="Boniface M.C."/>
            <person name="Brunel D."/>
            <person name="Catrice O."/>
            <person name="Chaidir N."/>
            <person name="Claudel C."/>
            <person name="Donnadieu C."/>
            <person name="Faraut T."/>
            <person name="Fievet G."/>
            <person name="Helmstetter N."/>
            <person name="King M."/>
            <person name="Knapp S.J."/>
            <person name="Lai Z."/>
            <person name="Le Paslier M.C."/>
            <person name="Lippi Y."/>
            <person name="Lorenzon L."/>
            <person name="Mandel J.R."/>
            <person name="Marage G."/>
            <person name="Marchand G."/>
            <person name="Marquand E."/>
            <person name="Bret-Mestries E."/>
            <person name="Morien E."/>
            <person name="Nambeesan S."/>
            <person name="Nguyen T."/>
            <person name="Pegot-Espagnet P."/>
            <person name="Pouilly N."/>
            <person name="Raftis F."/>
            <person name="Sallet E."/>
            <person name="Schiex T."/>
            <person name="Thomas J."/>
            <person name="Vandecasteele C."/>
            <person name="Vares D."/>
            <person name="Vear F."/>
            <person name="Vautrin S."/>
            <person name="Crespi M."/>
            <person name="Mangin B."/>
            <person name="Burke J.M."/>
            <person name="Salse J."/>
            <person name="Munos S."/>
            <person name="Vincourt P."/>
            <person name="Rieseberg L.H."/>
            <person name="Langlade N.B."/>
        </authorList>
    </citation>
    <scope>NUCLEOTIDE SEQUENCE [LARGE SCALE GENOMIC DNA]</scope>
    <source>
        <strain evidence="9">cv. SF193</strain>
        <tissue evidence="7">Leaves</tissue>
    </source>
</reference>
<comment type="similarity">
    <text evidence="1">Belongs to the FLZ family.</text>
</comment>
<evidence type="ECO:0000313" key="8">
    <source>
        <dbReference type="EMBL" id="OTG03719.1"/>
    </source>
</evidence>
<dbReference type="Pfam" id="PF04570">
    <property type="entry name" value="zf-FLZ"/>
    <property type="match status" value="1"/>
</dbReference>
<evidence type="ECO:0000256" key="4">
    <source>
        <dbReference type="PROSITE-ProRule" id="PRU01131"/>
    </source>
</evidence>
<dbReference type="PANTHER" id="PTHR47208:SF5">
    <property type="entry name" value="FCS-LIKE ZINC FINGER 12-RELATED"/>
    <property type="match status" value="1"/>
</dbReference>
<dbReference type="InterPro" id="IPR007650">
    <property type="entry name" value="Zf-FLZ_dom"/>
</dbReference>
<evidence type="ECO:0000313" key="7">
    <source>
        <dbReference type="EMBL" id="KAF5776141.1"/>
    </source>
</evidence>
<keyword evidence="3" id="KW-0862">Zinc</keyword>
<reference evidence="7" key="3">
    <citation type="submission" date="2020-06" db="EMBL/GenBank/DDBJ databases">
        <title>Helianthus annuus Genome sequencing and assembly Release 2.</title>
        <authorList>
            <person name="Gouzy J."/>
            <person name="Langlade N."/>
            <person name="Munos S."/>
        </authorList>
    </citation>
    <scope>NUCLEOTIDE SEQUENCE</scope>
    <source>
        <tissue evidence="7">Leaves</tissue>
    </source>
</reference>
<dbReference type="Gramene" id="mRNA:HanXRQr2_Chr12g0520951">
    <property type="protein sequence ID" value="CDS:HanXRQr2_Chr12g0520951.1"/>
    <property type="gene ID" value="HanXRQr2_Chr12g0520951"/>
</dbReference>